<gene>
    <name evidence="1" type="ORF">PPEP_a0301</name>
</gene>
<evidence type="ECO:0000313" key="1">
    <source>
        <dbReference type="EMBL" id="MBE0345423.1"/>
    </source>
</evidence>
<dbReference type="Proteomes" id="UP000660708">
    <property type="component" value="Unassembled WGS sequence"/>
</dbReference>
<proteinExistence type="predicted"/>
<dbReference type="AlphaFoldDB" id="A0A8I0T3T6"/>
<accession>A0A8I0T3T6</accession>
<name>A0A8I0T3T6_9GAMM</name>
<evidence type="ECO:0000313" key="2">
    <source>
        <dbReference type="Proteomes" id="UP000660708"/>
    </source>
</evidence>
<dbReference type="EMBL" id="AQHF01000020">
    <property type="protein sequence ID" value="MBE0345423.1"/>
    <property type="molecule type" value="Genomic_DNA"/>
</dbReference>
<organism evidence="1 2">
    <name type="scientific">Pseudoalteromonas peptidolytica F12-50-A1</name>
    <dbReference type="NCBI Taxonomy" id="1315280"/>
    <lineage>
        <taxon>Bacteria</taxon>
        <taxon>Pseudomonadati</taxon>
        <taxon>Pseudomonadota</taxon>
        <taxon>Gammaproteobacteria</taxon>
        <taxon>Alteromonadales</taxon>
        <taxon>Pseudoalteromonadaceae</taxon>
        <taxon>Pseudoalteromonas</taxon>
    </lineage>
</organism>
<sequence>MGSLFLFTVIVLSAVVNLGYSTILQFTFQFYLGHDGQKENNTYQKIKRQSEHFT</sequence>
<reference evidence="1 2" key="1">
    <citation type="submission" date="2015-06" db="EMBL/GenBank/DDBJ databases">
        <title>Genome sequence of Pseudoalteromonas peptidolytica.</title>
        <authorList>
            <person name="Xie B.-B."/>
            <person name="Rong J.-C."/>
            <person name="Qin Q.-L."/>
            <person name="Zhang Y.-Z."/>
        </authorList>
    </citation>
    <scope>NUCLEOTIDE SEQUENCE [LARGE SCALE GENOMIC DNA]</scope>
    <source>
        <strain evidence="1 2">F12-50-A1</strain>
    </source>
</reference>
<comment type="caution">
    <text evidence="1">The sequence shown here is derived from an EMBL/GenBank/DDBJ whole genome shotgun (WGS) entry which is preliminary data.</text>
</comment>
<protein>
    <submittedName>
        <fullName evidence="1">Uncharacterized protein</fullName>
    </submittedName>
</protein>
<keyword evidence="2" id="KW-1185">Reference proteome</keyword>